<organism evidence="3 4">
    <name type="scientific">Dactylellina haptotyla (strain CBS 200.50)</name>
    <name type="common">Nematode-trapping fungus</name>
    <name type="synonym">Monacrosporium haptotylum</name>
    <dbReference type="NCBI Taxonomy" id="1284197"/>
    <lineage>
        <taxon>Eukaryota</taxon>
        <taxon>Fungi</taxon>
        <taxon>Dikarya</taxon>
        <taxon>Ascomycota</taxon>
        <taxon>Pezizomycotina</taxon>
        <taxon>Orbiliomycetes</taxon>
        <taxon>Orbiliales</taxon>
        <taxon>Orbiliaceae</taxon>
        <taxon>Dactylellina</taxon>
    </lineage>
</organism>
<dbReference type="OMA" id="VDIGEHK"/>
<dbReference type="HOGENOM" id="CLU_511859_0_0_1"/>
<evidence type="ECO:0000259" key="2">
    <source>
        <dbReference type="SMART" id="SM00355"/>
    </source>
</evidence>
<feature type="region of interest" description="Disordered" evidence="1">
    <location>
        <begin position="84"/>
        <end position="116"/>
    </location>
</feature>
<evidence type="ECO:0000256" key="1">
    <source>
        <dbReference type="SAM" id="MobiDB-lite"/>
    </source>
</evidence>
<feature type="domain" description="C2H2-type" evidence="2">
    <location>
        <begin position="441"/>
        <end position="467"/>
    </location>
</feature>
<feature type="domain" description="C2H2-type" evidence="2">
    <location>
        <begin position="340"/>
        <end position="365"/>
    </location>
</feature>
<feature type="region of interest" description="Disordered" evidence="1">
    <location>
        <begin position="497"/>
        <end position="540"/>
    </location>
</feature>
<keyword evidence="4" id="KW-1185">Reference proteome</keyword>
<dbReference type="OrthoDB" id="5388486at2759"/>
<reference evidence="3 4" key="1">
    <citation type="journal article" date="2013" name="PLoS Genet.">
        <title>Genomic mechanisms accounting for the adaptation to parasitism in nematode-trapping fungi.</title>
        <authorList>
            <person name="Meerupati T."/>
            <person name="Andersson K.M."/>
            <person name="Friman E."/>
            <person name="Kumar D."/>
            <person name="Tunlid A."/>
            <person name="Ahren D."/>
        </authorList>
    </citation>
    <scope>NUCLEOTIDE SEQUENCE [LARGE SCALE GENOMIC DNA]</scope>
    <source>
        <strain evidence="3 4">CBS 200.50</strain>
    </source>
</reference>
<feature type="region of interest" description="Disordered" evidence="1">
    <location>
        <begin position="233"/>
        <end position="300"/>
    </location>
</feature>
<feature type="compositionally biased region" description="Low complexity" evidence="1">
    <location>
        <begin position="236"/>
        <end position="264"/>
    </location>
</feature>
<dbReference type="EMBL" id="AQGS01000677">
    <property type="protein sequence ID" value="EPS37234.1"/>
    <property type="molecule type" value="Genomic_DNA"/>
</dbReference>
<dbReference type="Gene3D" id="3.30.160.60">
    <property type="entry name" value="Classic Zinc Finger"/>
    <property type="match status" value="1"/>
</dbReference>
<dbReference type="eggNOG" id="ENOG502S60G">
    <property type="taxonomic scope" value="Eukaryota"/>
</dbReference>
<dbReference type="InterPro" id="IPR013087">
    <property type="entry name" value="Znf_C2H2_type"/>
</dbReference>
<dbReference type="InterPro" id="IPR039970">
    <property type="entry name" value="TF_Grauzone"/>
</dbReference>
<gene>
    <name evidence="3" type="ORF">H072_9033</name>
</gene>
<feature type="domain" description="C2H2-type" evidence="2">
    <location>
        <begin position="306"/>
        <end position="334"/>
    </location>
</feature>
<evidence type="ECO:0000313" key="4">
    <source>
        <dbReference type="Proteomes" id="UP000015100"/>
    </source>
</evidence>
<feature type="compositionally biased region" description="Low complexity" evidence="1">
    <location>
        <begin position="519"/>
        <end position="529"/>
    </location>
</feature>
<feature type="compositionally biased region" description="Low complexity" evidence="1">
    <location>
        <begin position="102"/>
        <end position="111"/>
    </location>
</feature>
<accession>S8A3B7</accession>
<feature type="domain" description="C2H2-type" evidence="2">
    <location>
        <begin position="371"/>
        <end position="402"/>
    </location>
</feature>
<dbReference type="PANTHER" id="PTHR23225:SF2">
    <property type="entry name" value="AT09679P-RELATED"/>
    <property type="match status" value="1"/>
</dbReference>
<name>S8A3B7_DACHA</name>
<proteinExistence type="predicted"/>
<dbReference type="GO" id="GO:0003700">
    <property type="term" value="F:DNA-binding transcription factor activity"/>
    <property type="evidence" value="ECO:0007669"/>
    <property type="project" value="InterPro"/>
</dbReference>
<reference evidence="4" key="2">
    <citation type="submission" date="2013-04" db="EMBL/GenBank/DDBJ databases">
        <title>Genomic mechanisms accounting for the adaptation to parasitism in nematode-trapping fungi.</title>
        <authorList>
            <person name="Ahren D.G."/>
        </authorList>
    </citation>
    <scope>NUCLEOTIDE SEQUENCE [LARGE SCALE GENOMIC DNA]</scope>
    <source>
        <strain evidence="4">CBS 200.50</strain>
    </source>
</reference>
<dbReference type="STRING" id="1284197.S8A3B7"/>
<dbReference type="SMART" id="SM00355">
    <property type="entry name" value="ZnF_C2H2"/>
    <property type="match status" value="4"/>
</dbReference>
<evidence type="ECO:0000313" key="3">
    <source>
        <dbReference type="EMBL" id="EPS37234.1"/>
    </source>
</evidence>
<dbReference type="PANTHER" id="PTHR23225">
    <property type="entry name" value="ZINC FINGER PROTEIN"/>
    <property type="match status" value="1"/>
</dbReference>
<dbReference type="AlphaFoldDB" id="S8A3B7"/>
<protein>
    <recommendedName>
        <fullName evidence="2">C2H2-type domain-containing protein</fullName>
    </recommendedName>
</protein>
<comment type="caution">
    <text evidence="3">The sequence shown here is derived from an EMBL/GenBank/DDBJ whole genome shotgun (WGS) entry which is preliminary data.</text>
</comment>
<dbReference type="Proteomes" id="UP000015100">
    <property type="component" value="Unassembled WGS sequence"/>
</dbReference>
<feature type="region of interest" description="Disordered" evidence="1">
    <location>
        <begin position="1"/>
        <end position="23"/>
    </location>
</feature>
<sequence length="540" mass="61609">METPTYWTQGYPNSLSQYSNNPRSRTVDIGEHKLALPVQTTAQHPLERFNDGENALPMGLVPNPVHGYQGLNISSMPGLNFSPVEQDAGSWHSSLRDDDQRSSSADSSASSTQRGSISWHNTAISGYRSNSIAMAFQEQPEATYYYKPSTEVIDPNLTLNNQEPDMYGYKEPTIKFEFPCFLPLEDAEYEHEPCSPQSSSGTSYSHYEHDHSVGLHVPLPNFNNNWGARKVPVTRSQSHNDNQSQSQTSSRGSGSGARSNKSARTPLSPTSTKKIMKRRGSSSSSEESHPKPNNRPKTYKKKIPYYACEEEACKARRAIFKNKSELKKHTETQHTKPYICICGFANCTHRFGARNEWKRHIATQHLMLFKYVCDHQDCVEKNKAKTVFNRADLFMKHQERMHSPFDIYERSPDDLEVIAWRKEMKDTRKRCETLRTPPQRMTCGFCSAVFQHGDRTWNELTDHVGLHYQANDESVQNGYKDDLDLMAWMKENNLIKSEEDAMDVESETPSSRKSRKHSYASSSSTDSSSARQIKQEHMEF</sequence>